<dbReference type="InterPro" id="IPR025602">
    <property type="entry name" value="BCP1_family"/>
</dbReference>
<evidence type="ECO:0000313" key="3">
    <source>
        <dbReference type="EMBL" id="JAT75669.1"/>
    </source>
</evidence>
<reference evidence="3" key="1">
    <citation type="submission" date="2015-08" db="EMBL/GenBank/DDBJ databases">
        <authorList>
            <person name="Babu N.S."/>
            <person name="Beckwith C.J."/>
            <person name="Beseler K.G."/>
            <person name="Brison A."/>
            <person name="Carone J.V."/>
            <person name="Caskin T.P."/>
            <person name="Diamond M."/>
            <person name="Durham M.E."/>
            <person name="Foxe J.M."/>
            <person name="Go M."/>
            <person name="Henderson B.A."/>
            <person name="Jones I.B."/>
            <person name="McGettigan J.A."/>
            <person name="Micheletti S.J."/>
            <person name="Nasrallah M.E."/>
            <person name="Ortiz D."/>
            <person name="Piller C.R."/>
            <person name="Privatt S.R."/>
            <person name="Schneider S.L."/>
            <person name="Sharp S."/>
            <person name="Smith T.C."/>
            <person name="Stanton J.D."/>
            <person name="Ullery H.E."/>
            <person name="Wilson R.J."/>
            <person name="Serrano M.G."/>
            <person name="Buck G."/>
            <person name="Lee V."/>
            <person name="Wang Y."/>
            <person name="Carvalho R."/>
            <person name="Voegtly L."/>
            <person name="Shi R."/>
            <person name="Duckworth R."/>
            <person name="Johnson A."/>
            <person name="Loviza R."/>
            <person name="Walstead R."/>
            <person name="Shah Z."/>
            <person name="Kiflezghi M."/>
            <person name="Wade K."/>
            <person name="Ball S.L."/>
            <person name="Bradley K.W."/>
            <person name="Asai D.J."/>
            <person name="Bowman C.A."/>
            <person name="Russell D.A."/>
            <person name="Pope W.H."/>
            <person name="Jacobs-Sera D."/>
            <person name="Hendrix R.W."/>
            <person name="Hatfull G.F."/>
        </authorList>
    </citation>
    <scope>NUCLEOTIDE SEQUENCE</scope>
</reference>
<feature type="region of interest" description="Disordered" evidence="2">
    <location>
        <begin position="1"/>
        <end position="65"/>
    </location>
</feature>
<feature type="compositionally biased region" description="Acidic residues" evidence="2">
    <location>
        <begin position="14"/>
        <end position="29"/>
    </location>
</feature>
<evidence type="ECO:0008006" key="4">
    <source>
        <dbReference type="Google" id="ProtNLM"/>
    </source>
</evidence>
<dbReference type="EMBL" id="GDKF01002953">
    <property type="protein sequence ID" value="JAT75669.1"/>
    <property type="molecule type" value="Transcribed_RNA"/>
</dbReference>
<organism evidence="3">
    <name type="scientific">Auxenochlorella protothecoides</name>
    <name type="common">Green microalga</name>
    <name type="synonym">Chlorella protothecoides</name>
    <dbReference type="NCBI Taxonomy" id="3075"/>
    <lineage>
        <taxon>Eukaryota</taxon>
        <taxon>Viridiplantae</taxon>
        <taxon>Chlorophyta</taxon>
        <taxon>core chlorophytes</taxon>
        <taxon>Trebouxiophyceae</taxon>
        <taxon>Chlorellales</taxon>
        <taxon>Chlorellaceae</taxon>
        <taxon>Auxenochlorella</taxon>
    </lineage>
</organism>
<dbReference type="GO" id="GO:0005634">
    <property type="term" value="C:nucleus"/>
    <property type="evidence" value="ECO:0007669"/>
    <property type="project" value="TreeGrafter"/>
</dbReference>
<dbReference type="PANTHER" id="PTHR13261">
    <property type="entry name" value="BRCA2 AND CDKN1A INTERACTING PROTEIN"/>
    <property type="match status" value="1"/>
</dbReference>
<gene>
    <name evidence="3" type="ORF">g.6350</name>
</gene>
<evidence type="ECO:0000256" key="1">
    <source>
        <dbReference type="ARBA" id="ARBA00006781"/>
    </source>
</evidence>
<accession>A0A1D2A8X9</accession>
<comment type="similarity">
    <text evidence="1">Belongs to the BCP1 family.</text>
</comment>
<evidence type="ECO:0000256" key="2">
    <source>
        <dbReference type="SAM" id="MobiDB-lite"/>
    </source>
</evidence>
<name>A0A1D2A8X9_AUXPR</name>
<sequence length="304" mass="32996">MPKRKHEPEVVQQVEEEQQEAEEEAEEENGAGQDSESVESGSSSDDMEGPSSAEEESEDDSDGEAFDSVTVDFDFSEPQEDDFLGLKVLLTNYLDGVTYDGSGLVDLVLKHSKLGTVIKCEDDVLGVTTVLPLASVAGTRSLSDLGKFLLARVGPELKDRVQQSLADKAMGLLLSERLINCPPAVAPPLQQALREDLQAHQGKPRMKHLLLLARAFRDSRPAEQPAGKKGGKGSSSSKAELIFTQPEVECCFKHAVWTAEFAARETQEGRNKSCRPVRLILCIPCAALHRIGQDLEALLGSPAE</sequence>
<feature type="compositionally biased region" description="Acidic residues" evidence="2">
    <location>
        <begin position="45"/>
        <end position="65"/>
    </location>
</feature>
<dbReference type="PANTHER" id="PTHR13261:SF0">
    <property type="entry name" value="BRCA2 AND CDKN1A-INTERACTING PROTEIN"/>
    <property type="match status" value="1"/>
</dbReference>
<feature type="compositionally biased region" description="Low complexity" evidence="2">
    <location>
        <begin position="32"/>
        <end position="44"/>
    </location>
</feature>
<dbReference type="AlphaFoldDB" id="A0A1D2A8X9"/>
<protein>
    <recommendedName>
        <fullName evidence="4">Protein BCP1</fullName>
    </recommendedName>
</protein>
<dbReference type="Pfam" id="PF13862">
    <property type="entry name" value="BCCIP"/>
    <property type="match status" value="1"/>
</dbReference>
<proteinExistence type="inferred from homology"/>